<dbReference type="AlphaFoldDB" id="A0A7G6WS63"/>
<gene>
    <name evidence="1" type="ORF">F1D05_01585</name>
</gene>
<dbReference type="EMBL" id="CP043661">
    <property type="protein sequence ID" value="QNE16828.1"/>
    <property type="molecule type" value="Genomic_DNA"/>
</dbReference>
<proteinExistence type="predicted"/>
<sequence length="270" mass="29726">MVNRISRRQALKLGGGVVAGAAVAGSLAGSAEAAGDWIRLPIITANIGRKNLGARQAAIAAVRDGDPGNRPFVGWQEISEGDTGEPAMISQSFGDAYTNMFLNHPNSYRVPISVPQPWNLYNSDPIFVHGVVPDVSPPRWINEVVVQHNAHPGLKFTLMNTHYLYNAYNGAQRPNLRPYWDLHKKIHRERVMAHHNNGTLVIWTADTNNPNYDTATAQPNEHSVYTGGIDRINWLPGDGTVQLDFITSKIIPLNVDGHDAHEAIFHIRLA</sequence>
<evidence type="ECO:0008006" key="3">
    <source>
        <dbReference type="Google" id="ProtNLM"/>
    </source>
</evidence>
<protein>
    <recommendedName>
        <fullName evidence="3">Endonuclease/exonuclease/phosphatase family protein</fullName>
    </recommendedName>
</protein>
<dbReference type="Proteomes" id="UP000515563">
    <property type="component" value="Chromosome"/>
</dbReference>
<dbReference type="KEGG" id="kqi:F1D05_01585"/>
<evidence type="ECO:0000313" key="1">
    <source>
        <dbReference type="EMBL" id="QNE16828.1"/>
    </source>
</evidence>
<organism evidence="1 2">
    <name type="scientific">Kribbella qitaiheensis</name>
    <dbReference type="NCBI Taxonomy" id="1544730"/>
    <lineage>
        <taxon>Bacteria</taxon>
        <taxon>Bacillati</taxon>
        <taxon>Actinomycetota</taxon>
        <taxon>Actinomycetes</taxon>
        <taxon>Propionibacteriales</taxon>
        <taxon>Kribbellaceae</taxon>
        <taxon>Kribbella</taxon>
    </lineage>
</organism>
<dbReference type="RefSeq" id="WP_185445562.1">
    <property type="nucleotide sequence ID" value="NZ_CP043661.1"/>
</dbReference>
<keyword evidence="2" id="KW-1185">Reference proteome</keyword>
<dbReference type="PROSITE" id="PS51318">
    <property type="entry name" value="TAT"/>
    <property type="match status" value="1"/>
</dbReference>
<dbReference type="InterPro" id="IPR036691">
    <property type="entry name" value="Endo/exonu/phosph_ase_sf"/>
</dbReference>
<reference evidence="1 2" key="2">
    <citation type="journal article" date="2020" name="Microbiol. Resour. Announc.">
        <title>Antarctic desert soil bacteria exhibit high novel natural product potential, evaluated through long-read genome sequencing and comparative genomics.</title>
        <authorList>
            <person name="Benaud N."/>
            <person name="Edwards R.J."/>
            <person name="Amos T.G."/>
            <person name="D'Agostino P.M."/>
            <person name="Gutierrez-Chavez C."/>
            <person name="Montgomery K."/>
            <person name="Nicetic I."/>
            <person name="Ferrari B.C."/>
        </authorList>
    </citation>
    <scope>NUCLEOTIDE SEQUENCE [LARGE SCALE GENOMIC DNA]</scope>
    <source>
        <strain evidence="1 2">SPB151</strain>
    </source>
</reference>
<evidence type="ECO:0000313" key="2">
    <source>
        <dbReference type="Proteomes" id="UP000515563"/>
    </source>
</evidence>
<dbReference type="SUPFAM" id="SSF56219">
    <property type="entry name" value="DNase I-like"/>
    <property type="match status" value="1"/>
</dbReference>
<dbReference type="InterPro" id="IPR006311">
    <property type="entry name" value="TAT_signal"/>
</dbReference>
<reference evidence="2" key="1">
    <citation type="submission" date="2019-09" db="EMBL/GenBank/DDBJ databases">
        <title>Antimicrobial potential of Antarctic Bacteria.</title>
        <authorList>
            <person name="Benaud N."/>
            <person name="Edwards R.J."/>
            <person name="Ferrari B.C."/>
        </authorList>
    </citation>
    <scope>NUCLEOTIDE SEQUENCE [LARGE SCALE GENOMIC DNA]</scope>
    <source>
        <strain evidence="2">SPB151</strain>
    </source>
</reference>
<name>A0A7G6WS63_9ACTN</name>
<accession>A0A7G6WS63</accession>